<evidence type="ECO:0000313" key="1">
    <source>
        <dbReference type="EMBL" id="CAL5221053.1"/>
    </source>
</evidence>
<accession>A0ABP1FSB4</accession>
<dbReference type="Proteomes" id="UP001497392">
    <property type="component" value="Unassembled WGS sequence"/>
</dbReference>
<comment type="caution">
    <text evidence="1">The sequence shown here is derived from an EMBL/GenBank/DDBJ whole genome shotgun (WGS) entry which is preliminary data.</text>
</comment>
<dbReference type="EMBL" id="CAXHTA020000004">
    <property type="protein sequence ID" value="CAL5221053.1"/>
    <property type="molecule type" value="Genomic_DNA"/>
</dbReference>
<proteinExistence type="predicted"/>
<gene>
    <name evidence="1" type="primary">g3176</name>
    <name evidence="1" type="ORF">VP750_LOCUS2712</name>
</gene>
<sequence>MLSALVKLLEQMTGHERLVLTVYGTTKVTAADFTTSATPNVKTALLPLVWNCVRLRDEVDAFPSITWGTLYKEGLFNPLFAGYQWDAPNPMPPAHSEVSVATAVGDLQLCPPTRDPTALWCTVQVCPLALKLLAPDALE</sequence>
<name>A0ABP1FSB4_9CHLO</name>
<evidence type="ECO:0000313" key="2">
    <source>
        <dbReference type="Proteomes" id="UP001497392"/>
    </source>
</evidence>
<organism evidence="1 2">
    <name type="scientific">Coccomyxa viridis</name>
    <dbReference type="NCBI Taxonomy" id="1274662"/>
    <lineage>
        <taxon>Eukaryota</taxon>
        <taxon>Viridiplantae</taxon>
        <taxon>Chlorophyta</taxon>
        <taxon>core chlorophytes</taxon>
        <taxon>Trebouxiophyceae</taxon>
        <taxon>Trebouxiophyceae incertae sedis</taxon>
        <taxon>Coccomyxaceae</taxon>
        <taxon>Coccomyxa</taxon>
    </lineage>
</organism>
<keyword evidence="2" id="KW-1185">Reference proteome</keyword>
<protein>
    <submittedName>
        <fullName evidence="1">G3176 protein</fullName>
    </submittedName>
</protein>
<reference evidence="1 2" key="1">
    <citation type="submission" date="2024-06" db="EMBL/GenBank/DDBJ databases">
        <authorList>
            <person name="Kraege A."/>
            <person name="Thomma B."/>
        </authorList>
    </citation>
    <scope>NUCLEOTIDE SEQUENCE [LARGE SCALE GENOMIC DNA]</scope>
</reference>